<proteinExistence type="inferred from homology"/>
<organism evidence="5 6">
    <name type="scientific">Donghicola mangrovi</name>
    <dbReference type="NCBI Taxonomy" id="2729614"/>
    <lineage>
        <taxon>Bacteria</taxon>
        <taxon>Pseudomonadati</taxon>
        <taxon>Pseudomonadota</taxon>
        <taxon>Alphaproteobacteria</taxon>
        <taxon>Rhodobacterales</taxon>
        <taxon>Roseobacteraceae</taxon>
        <taxon>Donghicola</taxon>
    </lineage>
</organism>
<accession>A0A850PZG7</accession>
<dbReference type="Gene3D" id="3.90.550.10">
    <property type="entry name" value="Spore Coat Polysaccharide Biosynthesis Protein SpsA, Chain A"/>
    <property type="match status" value="1"/>
</dbReference>
<dbReference type="AlphaFoldDB" id="A0A850PZG7"/>
<feature type="domain" description="Glycosyltransferase 2-like" evidence="4">
    <location>
        <begin position="6"/>
        <end position="174"/>
    </location>
</feature>
<protein>
    <submittedName>
        <fullName evidence="5">Glycosyltransferase</fullName>
    </submittedName>
</protein>
<dbReference type="RefSeq" id="WP_177156547.1">
    <property type="nucleotide sequence ID" value="NZ_JABCJE010000001.1"/>
</dbReference>
<dbReference type="Proteomes" id="UP000592216">
    <property type="component" value="Unassembled WGS sequence"/>
</dbReference>
<reference evidence="5 6" key="1">
    <citation type="submission" date="2020-04" db="EMBL/GenBank/DDBJ databases">
        <title>Donghicola sp., a member of the Rhodobacteraceae family isolated from mangrove forest in Thailand.</title>
        <authorList>
            <person name="Charoenyingcharoen P."/>
            <person name="Yukphan P."/>
        </authorList>
    </citation>
    <scope>NUCLEOTIDE SEQUENCE [LARGE SCALE GENOMIC DNA]</scope>
    <source>
        <strain evidence="5 6">B5-SW-15</strain>
    </source>
</reference>
<dbReference type="EMBL" id="JABCJE010000001">
    <property type="protein sequence ID" value="NVO22226.1"/>
    <property type="molecule type" value="Genomic_DNA"/>
</dbReference>
<dbReference type="SUPFAM" id="SSF53448">
    <property type="entry name" value="Nucleotide-diphospho-sugar transferases"/>
    <property type="match status" value="1"/>
</dbReference>
<comment type="caution">
    <text evidence="5">The sequence shown here is derived from an EMBL/GenBank/DDBJ whole genome shotgun (WGS) entry which is preliminary data.</text>
</comment>
<evidence type="ECO:0000256" key="1">
    <source>
        <dbReference type="ARBA" id="ARBA00006739"/>
    </source>
</evidence>
<dbReference type="GO" id="GO:0016757">
    <property type="term" value="F:glycosyltransferase activity"/>
    <property type="evidence" value="ECO:0007669"/>
    <property type="project" value="UniProtKB-KW"/>
</dbReference>
<evidence type="ECO:0000313" key="5">
    <source>
        <dbReference type="EMBL" id="NVO22226.1"/>
    </source>
</evidence>
<keyword evidence="2" id="KW-0328">Glycosyltransferase</keyword>
<dbReference type="InterPro" id="IPR029044">
    <property type="entry name" value="Nucleotide-diphossugar_trans"/>
</dbReference>
<gene>
    <name evidence="5" type="ORF">HJ536_02560</name>
</gene>
<comment type="similarity">
    <text evidence="1">Belongs to the glycosyltransferase 2 family.</text>
</comment>
<dbReference type="Pfam" id="PF00535">
    <property type="entry name" value="Glycos_transf_2"/>
    <property type="match status" value="1"/>
</dbReference>
<keyword evidence="3 5" id="KW-0808">Transferase</keyword>
<dbReference type="InterPro" id="IPR001173">
    <property type="entry name" value="Glyco_trans_2-like"/>
</dbReference>
<dbReference type="PANTHER" id="PTHR43179:SF12">
    <property type="entry name" value="GALACTOFURANOSYLTRANSFERASE GLFT2"/>
    <property type="match status" value="1"/>
</dbReference>
<evidence type="ECO:0000256" key="2">
    <source>
        <dbReference type="ARBA" id="ARBA00022676"/>
    </source>
</evidence>
<sequence length="415" mass="46550">MEPSASVVVVSQGREALLARCLMALSQQQKVRMEVVVVTSDPAIQYLTGLGWADRVKLVRMNDENISVARNKGINEAAGDVVAFIDDDAVPEPAWLFLILQAFQRPEVEAATGFTLGRNGISYQWKAETIDAAGVSHPLEVPEDTISVFTSTPDRVIKTVGTNMAFRRDMLRRLGGFDPRYRFYLDEGDLNMRMAQKAVQVAVVPMARVHHAFAPSRRRTEARVPKTLYEIGASQALFVETYMDQSGRNAAMQHFRGGQLHRLLHLLQNGLLGPEEVSFLNVTLSDGISDGRKRSGSSRTILEKAKSPFWPLVESLYSPVQVICGRIFERKGLLMRGKQAASEGEIPIVIELSPSALYHQCYYDERGFWVQYGGIWGKSLRSQPNFRLSTFSARIDAEKRRLLREFWLEPDNTGT</sequence>
<name>A0A850PZG7_9RHOB</name>
<dbReference type="PANTHER" id="PTHR43179">
    <property type="entry name" value="RHAMNOSYLTRANSFERASE WBBL"/>
    <property type="match status" value="1"/>
</dbReference>
<evidence type="ECO:0000259" key="4">
    <source>
        <dbReference type="Pfam" id="PF00535"/>
    </source>
</evidence>
<evidence type="ECO:0000313" key="6">
    <source>
        <dbReference type="Proteomes" id="UP000592216"/>
    </source>
</evidence>
<evidence type="ECO:0000256" key="3">
    <source>
        <dbReference type="ARBA" id="ARBA00022679"/>
    </source>
</evidence>